<proteinExistence type="predicted"/>
<dbReference type="EMBL" id="CAUJNA010001480">
    <property type="protein sequence ID" value="CAJ1387214.1"/>
    <property type="molecule type" value="Genomic_DNA"/>
</dbReference>
<reference evidence="1" key="1">
    <citation type="submission" date="2023-08" db="EMBL/GenBank/DDBJ databases">
        <authorList>
            <person name="Chen Y."/>
            <person name="Shah S."/>
            <person name="Dougan E. K."/>
            <person name="Thang M."/>
            <person name="Chan C."/>
        </authorList>
    </citation>
    <scope>NUCLEOTIDE SEQUENCE</scope>
</reference>
<comment type="caution">
    <text evidence="1">The sequence shown here is derived from an EMBL/GenBank/DDBJ whole genome shotgun (WGS) entry which is preliminary data.</text>
</comment>
<dbReference type="SUPFAM" id="SSF48371">
    <property type="entry name" value="ARM repeat"/>
    <property type="match status" value="1"/>
</dbReference>
<dbReference type="InterPro" id="IPR016024">
    <property type="entry name" value="ARM-type_fold"/>
</dbReference>
<accession>A0AA36N2G0</accession>
<evidence type="ECO:0000313" key="1">
    <source>
        <dbReference type="EMBL" id="CAJ1387214.1"/>
    </source>
</evidence>
<keyword evidence="2" id="KW-1185">Reference proteome</keyword>
<sequence>MNWMCALHPELFESLLSGDLTAHAESIAVGLSRHLACEVSALRLAAAELAEDFAAFFEGAVEGWMRKAHLAQWLVEACRRGEDLGARAAACRALGRLDEPRLQTAAADALMDACSFALSVTAPVGEKRQVLQMAAESLSRCPGSGAFAPQQLVAILRAAVDTEGDLLEDCLEPVYFCVTHRPMDSEMSISCLAELLDATTALARQDLMQDFMSETLGQIMVMLSDIVWSRARSLCAESRHDGRLQGLPELDLLIRAAELLGRGSLRKAELVRALAAALWPALELGASFSEEQAAAFIKCCLQLDYLVPKLMDNEVLLAEDGPEGAAEELAAGQLMAVLLIPFLSVDAVSLQPLVPPSELQRLCSALLRSEDAWLARAAAAAAAETDLEEAELDRLAMGLPPLPLRAVVLLTCAVGRCAQKAAGFVCGFAGEKLALAWGPLLAETRRSMAEPNAQEEWRLLKNLLPNGRNQLITALGWLLASAEEAEDAKDILLRAIELECASPEMEDWRWLSNCLPSPLWMAQRLEDGFSWATP</sequence>
<protein>
    <submittedName>
        <fullName evidence="1">Uncharacterized protein</fullName>
    </submittedName>
</protein>
<evidence type="ECO:0000313" key="2">
    <source>
        <dbReference type="Proteomes" id="UP001178507"/>
    </source>
</evidence>
<dbReference type="AlphaFoldDB" id="A0AA36N2G0"/>
<name>A0AA36N2G0_9DINO</name>
<dbReference type="Proteomes" id="UP001178507">
    <property type="component" value="Unassembled WGS sequence"/>
</dbReference>
<organism evidence="1 2">
    <name type="scientific">Effrenium voratum</name>
    <dbReference type="NCBI Taxonomy" id="2562239"/>
    <lineage>
        <taxon>Eukaryota</taxon>
        <taxon>Sar</taxon>
        <taxon>Alveolata</taxon>
        <taxon>Dinophyceae</taxon>
        <taxon>Suessiales</taxon>
        <taxon>Symbiodiniaceae</taxon>
        <taxon>Effrenium</taxon>
    </lineage>
</organism>
<gene>
    <name evidence="1" type="ORF">EVOR1521_LOCUS13336</name>
</gene>